<comment type="caution">
    <text evidence="1">The sequence shown here is derived from an EMBL/GenBank/DDBJ whole genome shotgun (WGS) entry which is preliminary data.</text>
</comment>
<reference evidence="1 2" key="1">
    <citation type="journal article" date="2019" name="Genome Biol. Evol.">
        <title>Insights into the evolution of the New World diploid cottons (Gossypium, subgenus Houzingenia) based on genome sequencing.</title>
        <authorList>
            <person name="Grover C.E."/>
            <person name="Arick M.A. 2nd"/>
            <person name="Thrash A."/>
            <person name="Conover J.L."/>
            <person name="Sanders W.S."/>
            <person name="Peterson D.G."/>
            <person name="Frelichowski J.E."/>
            <person name="Scheffler J.A."/>
            <person name="Scheffler B.E."/>
            <person name="Wendel J.F."/>
        </authorList>
    </citation>
    <scope>NUCLEOTIDE SEQUENCE [LARGE SCALE GENOMIC DNA]</scope>
    <source>
        <strain evidence="1">1</strain>
        <tissue evidence="1">Leaf</tissue>
    </source>
</reference>
<sequence length="16" mass="1748">MVISSLHNPGYKDCLA</sequence>
<dbReference type="Proteomes" id="UP000593576">
    <property type="component" value="Unassembled WGS sequence"/>
</dbReference>
<name>A0A7J9LKC7_GOSSC</name>
<organism evidence="1 2">
    <name type="scientific">Gossypium schwendimanii</name>
    <name type="common">Cotton</name>
    <dbReference type="NCBI Taxonomy" id="34291"/>
    <lineage>
        <taxon>Eukaryota</taxon>
        <taxon>Viridiplantae</taxon>
        <taxon>Streptophyta</taxon>
        <taxon>Embryophyta</taxon>
        <taxon>Tracheophyta</taxon>
        <taxon>Spermatophyta</taxon>
        <taxon>Magnoliopsida</taxon>
        <taxon>eudicotyledons</taxon>
        <taxon>Gunneridae</taxon>
        <taxon>Pentapetalae</taxon>
        <taxon>rosids</taxon>
        <taxon>malvids</taxon>
        <taxon>Malvales</taxon>
        <taxon>Malvaceae</taxon>
        <taxon>Malvoideae</taxon>
        <taxon>Gossypium</taxon>
    </lineage>
</organism>
<evidence type="ECO:0000313" key="1">
    <source>
        <dbReference type="EMBL" id="MBA0859184.1"/>
    </source>
</evidence>
<keyword evidence="2" id="KW-1185">Reference proteome</keyword>
<accession>A0A7J9LKC7</accession>
<evidence type="ECO:0000313" key="2">
    <source>
        <dbReference type="Proteomes" id="UP000593576"/>
    </source>
</evidence>
<gene>
    <name evidence="1" type="ORF">Goshw_004200</name>
</gene>
<protein>
    <submittedName>
        <fullName evidence="1">Uncharacterized protein</fullName>
    </submittedName>
</protein>
<proteinExistence type="predicted"/>
<dbReference type="EMBL" id="JABFAF010000007">
    <property type="protein sequence ID" value="MBA0859184.1"/>
    <property type="molecule type" value="Genomic_DNA"/>
</dbReference>
<dbReference type="AlphaFoldDB" id="A0A7J9LKC7"/>